<feature type="compositionally biased region" description="Acidic residues" evidence="1">
    <location>
        <begin position="210"/>
        <end position="222"/>
    </location>
</feature>
<dbReference type="AlphaFoldDB" id="A0A507F400"/>
<dbReference type="SUPFAM" id="SSF47676">
    <property type="entry name" value="Conserved domain common to transcription factors TFIIS, elongin A, CRSP70"/>
    <property type="match status" value="1"/>
</dbReference>
<dbReference type="InterPro" id="IPR035441">
    <property type="entry name" value="TFIIS/LEDGF_dom_sf"/>
</dbReference>
<feature type="compositionally biased region" description="Polar residues" evidence="1">
    <location>
        <begin position="14"/>
        <end position="26"/>
    </location>
</feature>
<feature type="compositionally biased region" description="Acidic residues" evidence="1">
    <location>
        <begin position="37"/>
        <end position="48"/>
    </location>
</feature>
<dbReference type="Pfam" id="PF00855">
    <property type="entry name" value="PWWP"/>
    <property type="match status" value="1"/>
</dbReference>
<comment type="caution">
    <text evidence="3">The sequence shown here is derived from an EMBL/GenBank/DDBJ whole genome shotgun (WGS) entry which is preliminary data.</text>
</comment>
<feature type="compositionally biased region" description="Polar residues" evidence="1">
    <location>
        <begin position="65"/>
        <end position="83"/>
    </location>
</feature>
<evidence type="ECO:0000256" key="1">
    <source>
        <dbReference type="SAM" id="MobiDB-lite"/>
    </source>
</evidence>
<gene>
    <name evidence="3" type="ORF">CcCBS67573_g06362</name>
</gene>
<reference evidence="3 4" key="1">
    <citation type="journal article" date="2019" name="Sci. Rep.">
        <title>Comparative genomics of chytrid fungi reveal insights into the obligate biotrophic and pathogenic lifestyle of Synchytrium endobioticum.</title>
        <authorList>
            <person name="van de Vossenberg B.T.L.H."/>
            <person name="Warris S."/>
            <person name="Nguyen H.D.T."/>
            <person name="van Gent-Pelzer M.P.E."/>
            <person name="Joly D.L."/>
            <person name="van de Geest H.C."/>
            <person name="Bonants P.J.M."/>
            <person name="Smith D.S."/>
            <person name="Levesque C.A."/>
            <person name="van der Lee T.A.J."/>
        </authorList>
    </citation>
    <scope>NUCLEOTIDE SEQUENCE [LARGE SCALE GENOMIC DNA]</scope>
    <source>
        <strain evidence="3 4">CBS 675.73</strain>
    </source>
</reference>
<dbReference type="SMART" id="SM00293">
    <property type="entry name" value="PWWP"/>
    <property type="match status" value="1"/>
</dbReference>
<dbReference type="InterPro" id="IPR000313">
    <property type="entry name" value="PWWP_dom"/>
</dbReference>
<dbReference type="EMBL" id="QEAP01000268">
    <property type="protein sequence ID" value="TPX70981.1"/>
    <property type="molecule type" value="Genomic_DNA"/>
</dbReference>
<dbReference type="InterPro" id="IPR052657">
    <property type="entry name" value="PDP_family_Arabidopsis"/>
</dbReference>
<feature type="region of interest" description="Disordered" evidence="1">
    <location>
        <begin position="174"/>
        <end position="279"/>
    </location>
</feature>
<dbReference type="STRING" id="246404.A0A507F400"/>
<name>A0A507F400_9FUNG</name>
<dbReference type="SUPFAM" id="SSF63748">
    <property type="entry name" value="Tudor/PWWP/MBT"/>
    <property type="match status" value="1"/>
</dbReference>
<feature type="domain" description="PWWP" evidence="2">
    <location>
        <begin position="89"/>
        <end position="154"/>
    </location>
</feature>
<feature type="compositionally biased region" description="Basic and acidic residues" evidence="1">
    <location>
        <begin position="49"/>
        <end position="64"/>
    </location>
</feature>
<sequence length="362" mass="40898">MTEDLSVDAVAANESVQKTASESEQTLQEDKPLDTMFEGEEDDEDEKEEERLRQLLSESKEENTHTTTPKPAQVRQPKTNPASSQVYLPGMLVWAKVRGYPWWPGRVEDEDSLPGNITSLKPHRSATLHAPILFFGTRDYGWMSYEDLRPFEEYKEELSKKNKTSSFVNAVKEANNPSVLDMKPAPPAVGPKKSSSSGKPGRRKSAPVGNEEDDEEDEDASGDDAGGAKKKTAPKKRRASETNGGDAKKKKKPVAEDDSTLIPLKPEHKKEDPKTPEERLKKLRSKLQYFLQTEHSEAEHFIKADKYLTEVENFKVDINLLLNTKIGKVMRRISEMTVEDDKFNVVERSKKIVENWKLVVDA</sequence>
<feature type="compositionally biased region" description="Basic residues" evidence="1">
    <location>
        <begin position="228"/>
        <end position="238"/>
    </location>
</feature>
<feature type="compositionally biased region" description="Low complexity" evidence="1">
    <location>
        <begin position="190"/>
        <end position="199"/>
    </location>
</feature>
<dbReference type="Gene3D" id="1.20.930.10">
    <property type="entry name" value="Conserved domain common to transcription factors TFIIS, elongin A, CRSP70"/>
    <property type="match status" value="1"/>
</dbReference>
<protein>
    <recommendedName>
        <fullName evidence="2">PWWP domain-containing protein</fullName>
    </recommendedName>
</protein>
<evidence type="ECO:0000313" key="4">
    <source>
        <dbReference type="Proteomes" id="UP000320333"/>
    </source>
</evidence>
<organism evidence="3 4">
    <name type="scientific">Chytriomyces confervae</name>
    <dbReference type="NCBI Taxonomy" id="246404"/>
    <lineage>
        <taxon>Eukaryota</taxon>
        <taxon>Fungi</taxon>
        <taxon>Fungi incertae sedis</taxon>
        <taxon>Chytridiomycota</taxon>
        <taxon>Chytridiomycota incertae sedis</taxon>
        <taxon>Chytridiomycetes</taxon>
        <taxon>Chytridiales</taxon>
        <taxon>Chytriomycetaceae</taxon>
        <taxon>Chytriomyces</taxon>
    </lineage>
</organism>
<evidence type="ECO:0000259" key="2">
    <source>
        <dbReference type="PROSITE" id="PS50812"/>
    </source>
</evidence>
<dbReference type="CDD" id="cd05162">
    <property type="entry name" value="PWWP"/>
    <property type="match status" value="1"/>
</dbReference>
<dbReference type="PANTHER" id="PTHR10688">
    <property type="entry name" value="PWWP DOMAIN-CONTAINING PROTEIN"/>
    <property type="match status" value="1"/>
</dbReference>
<feature type="compositionally biased region" description="Basic and acidic residues" evidence="1">
    <location>
        <begin position="265"/>
        <end position="279"/>
    </location>
</feature>
<dbReference type="OrthoDB" id="62853at2759"/>
<feature type="region of interest" description="Disordered" evidence="1">
    <location>
        <begin position="1"/>
        <end position="83"/>
    </location>
</feature>
<dbReference type="Gene3D" id="2.30.30.140">
    <property type="match status" value="1"/>
</dbReference>
<dbReference type="PANTHER" id="PTHR10688:SF5">
    <property type="entry name" value="PWWP DOMAIN-CONTAINING PROTEIN 1-RELATED"/>
    <property type="match status" value="1"/>
</dbReference>
<keyword evidence="4" id="KW-1185">Reference proteome</keyword>
<dbReference type="InterPro" id="IPR017923">
    <property type="entry name" value="TFIIS_N"/>
</dbReference>
<dbReference type="Pfam" id="PF08711">
    <property type="entry name" value="Med26"/>
    <property type="match status" value="1"/>
</dbReference>
<proteinExistence type="predicted"/>
<accession>A0A507F400</accession>
<dbReference type="Proteomes" id="UP000320333">
    <property type="component" value="Unassembled WGS sequence"/>
</dbReference>
<evidence type="ECO:0000313" key="3">
    <source>
        <dbReference type="EMBL" id="TPX70981.1"/>
    </source>
</evidence>
<dbReference type="PROSITE" id="PS50812">
    <property type="entry name" value="PWWP"/>
    <property type="match status" value="1"/>
</dbReference>